<proteinExistence type="predicted"/>
<comment type="caution">
    <text evidence="1">The sequence shown here is derived from an EMBL/GenBank/DDBJ whole genome shotgun (WGS) entry which is preliminary data.</text>
</comment>
<name>A0A9W4WY84_9GLOM</name>
<evidence type="ECO:0000313" key="2">
    <source>
        <dbReference type="Proteomes" id="UP001153678"/>
    </source>
</evidence>
<accession>A0A9W4WY84</accession>
<protein>
    <submittedName>
        <fullName evidence="1">11751_t:CDS:1</fullName>
    </submittedName>
</protein>
<feature type="non-terminal residue" evidence="1">
    <location>
        <position position="1"/>
    </location>
</feature>
<dbReference type="AlphaFoldDB" id="A0A9W4WY84"/>
<reference evidence="1" key="1">
    <citation type="submission" date="2022-08" db="EMBL/GenBank/DDBJ databases">
        <authorList>
            <person name="Kallberg Y."/>
            <person name="Tangrot J."/>
            <person name="Rosling A."/>
        </authorList>
    </citation>
    <scope>NUCLEOTIDE SEQUENCE</scope>
    <source>
        <strain evidence="1">Wild A</strain>
    </source>
</reference>
<organism evidence="1 2">
    <name type="scientific">Funneliformis geosporum</name>
    <dbReference type="NCBI Taxonomy" id="1117311"/>
    <lineage>
        <taxon>Eukaryota</taxon>
        <taxon>Fungi</taxon>
        <taxon>Fungi incertae sedis</taxon>
        <taxon>Mucoromycota</taxon>
        <taxon>Glomeromycotina</taxon>
        <taxon>Glomeromycetes</taxon>
        <taxon>Glomerales</taxon>
        <taxon>Glomeraceae</taxon>
        <taxon>Funneliformis</taxon>
    </lineage>
</organism>
<dbReference type="OrthoDB" id="2385834at2759"/>
<evidence type="ECO:0000313" key="1">
    <source>
        <dbReference type="EMBL" id="CAI2194411.1"/>
    </source>
</evidence>
<gene>
    <name evidence="1" type="ORF">FWILDA_LOCUS16564</name>
</gene>
<sequence>DEKVNEMKVNDDKFVLYAWESNIRTFQMSKEKSIKPTLLNKSFHSLYFKNDGDLVLSVLSHDLSYYSYIRILIYSHIDGKLKFKKSRMVNSDKERKVMIENNKIWVITSNNLFKWDLDKFRFEFSYSLEFDGNDVENIIMRKNLILLKYNEKISIYLKEIHFPIRNIQIESNISVRILSNNYFLTFNLAKEDEKQDIILHHTTDINKQAVETKIFNDDNPENGFILFEYNPESRRAFGFVDGKISSVNLTEFNWHEWFVANHKDDEIVVGWNTYLNQISESPFNDTMVFPDMENALALVSKALPNRKKVDDTNPIDINFNNQKYKWRIDQKNKKLSIDELPSDTNEELCSRELKEFELVGIHWRILDNNALALRQTMQNVKTKYLYITIYKYDITNEEIKISRLPIMNFEAVLKKNSHDNPLDTLCKEWLKGFIEDDRCLAIYGKTLLQKLINQKSIDYIEKVYSKCTKLVKENPKKNLKFLNFITLNMEDLYETYPDLIAKFNSEMFMFLDPSKEDIVSEYLNDDFHTFSEEIEIEREISKFGFINDTFRYFGNQDSLSSWTPSENRT</sequence>
<keyword evidence="2" id="KW-1185">Reference proteome</keyword>
<dbReference type="EMBL" id="CAMKVN010010859">
    <property type="protein sequence ID" value="CAI2194411.1"/>
    <property type="molecule type" value="Genomic_DNA"/>
</dbReference>
<feature type="non-terminal residue" evidence="1">
    <location>
        <position position="569"/>
    </location>
</feature>
<dbReference type="Proteomes" id="UP001153678">
    <property type="component" value="Unassembled WGS sequence"/>
</dbReference>